<comment type="subcellular location">
    <subcellularLocation>
        <location evidence="1 10">Endoplasmic reticulum membrane</location>
        <topology evidence="1 10">Multi-pass membrane protein</topology>
    </subcellularLocation>
</comment>
<evidence type="ECO:0000256" key="6">
    <source>
        <dbReference type="ARBA" id="ARBA00022989"/>
    </source>
</evidence>
<feature type="transmembrane region" description="Helical" evidence="10">
    <location>
        <begin position="212"/>
        <end position="235"/>
    </location>
</feature>
<keyword evidence="5 10" id="KW-0256">Endoplasmic reticulum</keyword>
<dbReference type="InterPro" id="IPR007594">
    <property type="entry name" value="RFT1"/>
</dbReference>
<dbReference type="Proteomes" id="UP000247810">
    <property type="component" value="Unassembled WGS sequence"/>
</dbReference>
<feature type="transmembrane region" description="Helical" evidence="10">
    <location>
        <begin position="12"/>
        <end position="32"/>
    </location>
</feature>
<comment type="function">
    <text evidence="9 10">Intramembrane glycolipid transporter that operates in the biosynthetic pathway of dolichol-linked oligosaccharides, the glycan precursors employed in protein asparagine (N)-glycosylation. The sequential addition of sugars to dolichol pyrophosphate produces dolichol-linked oligosaccharides containing fourteen sugars, including two GlcNAcs, nine mannoses and three glucoses. Once assembled, the oligosaccharide is transferred from the lipid to nascent proteins by oligosaccharyltransferases. The assembly of dolichol-linked oligosaccharides begins on the cytosolic side of the endoplasmic reticulum membrane and finishes in its lumen. RFT1 could mediate the translocation of the cytosolically oriented intermediate DolPP-GlcNAc2Man5, produced by ALG11, into the ER lumen where dolichol-linked oligosaccharides assembly continues. However, the intramembrane lipid transporter activity could not be confirmed in vitro.</text>
</comment>
<evidence type="ECO:0000256" key="5">
    <source>
        <dbReference type="ARBA" id="ARBA00022824"/>
    </source>
</evidence>
<feature type="transmembrane region" description="Helical" evidence="10">
    <location>
        <begin position="185"/>
        <end position="206"/>
    </location>
</feature>
<evidence type="ECO:0000256" key="9">
    <source>
        <dbReference type="ARBA" id="ARBA00045912"/>
    </source>
</evidence>
<evidence type="ECO:0000256" key="3">
    <source>
        <dbReference type="ARBA" id="ARBA00010288"/>
    </source>
</evidence>
<evidence type="ECO:0000256" key="2">
    <source>
        <dbReference type="ARBA" id="ARBA00004922"/>
    </source>
</evidence>
<feature type="transmembrane region" description="Helical" evidence="10">
    <location>
        <begin position="391"/>
        <end position="411"/>
    </location>
</feature>
<feature type="transmembrane region" description="Helical" evidence="10">
    <location>
        <begin position="432"/>
        <end position="450"/>
    </location>
</feature>
<dbReference type="STRING" id="1448320.A0A319DJM5"/>
<accession>A0A319DJM5</accession>
<feature type="transmembrane region" description="Helical" evidence="10">
    <location>
        <begin position="456"/>
        <end position="479"/>
    </location>
</feature>
<dbReference type="PANTHER" id="PTHR13117">
    <property type="entry name" value="ENDOPLASMIC RETICULUM MULTISPAN TRANSMEMBRANE PROTEIN-RELATED"/>
    <property type="match status" value="1"/>
</dbReference>
<dbReference type="GO" id="GO:0005789">
    <property type="term" value="C:endoplasmic reticulum membrane"/>
    <property type="evidence" value="ECO:0007669"/>
    <property type="project" value="UniProtKB-SubCell"/>
</dbReference>
<feature type="transmembrane region" description="Helical" evidence="10">
    <location>
        <begin position="119"/>
        <end position="137"/>
    </location>
</feature>
<keyword evidence="7 10" id="KW-0472">Membrane</keyword>
<keyword evidence="6 10" id="KW-1133">Transmembrane helix</keyword>
<dbReference type="Pfam" id="PF04506">
    <property type="entry name" value="Rft-1"/>
    <property type="match status" value="1"/>
</dbReference>
<dbReference type="OrthoDB" id="9979195at2759"/>
<evidence type="ECO:0000313" key="12">
    <source>
        <dbReference type="Proteomes" id="UP000247810"/>
    </source>
</evidence>
<keyword evidence="10" id="KW-0813">Transport</keyword>
<feature type="transmembrane region" description="Helical" evidence="10">
    <location>
        <begin position="149"/>
        <end position="173"/>
    </location>
</feature>
<protein>
    <recommendedName>
        <fullName evidence="8 10">Man(5)GlcNAc(2)-PP-dolichol translocation protein RFT1</fullName>
    </recommendedName>
</protein>
<evidence type="ECO:0000313" key="11">
    <source>
        <dbReference type="EMBL" id="PYH97736.1"/>
    </source>
</evidence>
<evidence type="ECO:0000256" key="8">
    <source>
        <dbReference type="ARBA" id="ARBA00044793"/>
    </source>
</evidence>
<evidence type="ECO:0000256" key="1">
    <source>
        <dbReference type="ARBA" id="ARBA00004477"/>
    </source>
</evidence>
<comment type="pathway">
    <text evidence="2">Protein modification; protein glycosylation.</text>
</comment>
<feature type="transmembrane region" description="Helical" evidence="10">
    <location>
        <begin position="524"/>
        <end position="542"/>
    </location>
</feature>
<dbReference type="GO" id="GO:0034203">
    <property type="term" value="P:glycolipid translocation"/>
    <property type="evidence" value="ECO:0007669"/>
    <property type="project" value="TreeGrafter"/>
</dbReference>
<comment type="similarity">
    <text evidence="3 10">Belongs to the RFT1 family.</text>
</comment>
<dbReference type="GO" id="GO:0006488">
    <property type="term" value="P:dolichol-linked oligosaccharide biosynthetic process"/>
    <property type="evidence" value="ECO:0007669"/>
    <property type="project" value="InterPro"/>
</dbReference>
<sequence>MSQVDENVSAMLASSASGTTLMILVQLVSRLFTFSANQLILRSLPPIVLGVATQLELYFISILYFSRESIRLAIQRQPLQSTSAVTPGQDDDTDLACEKAKQTSEAQLVASQSIVNMSYLSLGLGFLFALVFAASYTHFAPNEVSEMPFYHASVVITTIASLIELSVEPFFSIVQQYMLHKKRAVVEMSAAFVKSLITCLVFTWAARASHSVGVLPFALGYLCYSFALICGYIIAFQDSTLHWGFSMFPTRIKSSNRSSYLANRFSWPMLSLSANVFLQSVIKHILTQGDSMMLATMTSLEDQGIYALASNYGGLVARILFQPIEESSRALFSSLLNSDKAGRLSTKNINAAKRHFVEIMQAYSMIGVVVFPLGPLLVPLGLHVLGGHNWVSPRVSSLLSLYCYYIPFLAFNGIGESFVSSAANSVELRQQAVWMGVFSACFTLAAYLFLEVGRLGAHGVVYANIVNMAVRTVWSFTFIRSFLNRYKIGLVLAELSPRPQTCIAGVLMSVLLFISGAYNPDYNHIGEAFVHGASYIILVSYLERRNVMIYYTKASHMVRSRTPKFKGE</sequence>
<dbReference type="EMBL" id="KZ825820">
    <property type="protein sequence ID" value="PYH97736.1"/>
    <property type="molecule type" value="Genomic_DNA"/>
</dbReference>
<reference evidence="11 12" key="1">
    <citation type="submission" date="2018-02" db="EMBL/GenBank/DDBJ databases">
        <title>The genomes of Aspergillus section Nigri reveals drivers in fungal speciation.</title>
        <authorList>
            <consortium name="DOE Joint Genome Institute"/>
            <person name="Vesth T.C."/>
            <person name="Nybo J."/>
            <person name="Theobald S."/>
            <person name="Brandl J."/>
            <person name="Frisvad J.C."/>
            <person name="Nielsen K.F."/>
            <person name="Lyhne E.K."/>
            <person name="Kogle M.E."/>
            <person name="Kuo A."/>
            <person name="Riley R."/>
            <person name="Clum A."/>
            <person name="Nolan M."/>
            <person name="Lipzen A."/>
            <person name="Salamov A."/>
            <person name="Henrissat B."/>
            <person name="Wiebenga A."/>
            <person name="De vries R.P."/>
            <person name="Grigoriev I.V."/>
            <person name="Mortensen U.H."/>
            <person name="Andersen M.R."/>
            <person name="Baker S.E."/>
        </authorList>
    </citation>
    <scope>NUCLEOTIDE SEQUENCE [LARGE SCALE GENOMIC DNA]</scope>
    <source>
        <strain evidence="11 12">CBS 707.79</strain>
    </source>
</reference>
<feature type="transmembrane region" description="Helical" evidence="10">
    <location>
        <begin position="362"/>
        <end position="385"/>
    </location>
</feature>
<keyword evidence="4 10" id="KW-0812">Transmembrane</keyword>
<dbReference type="PANTHER" id="PTHR13117:SF5">
    <property type="entry name" value="PROTEIN RFT1 HOMOLOG"/>
    <property type="match status" value="1"/>
</dbReference>
<name>A0A319DJM5_9EURO</name>
<proteinExistence type="inferred from homology"/>
<feature type="transmembrane region" description="Helical" evidence="10">
    <location>
        <begin position="500"/>
        <end position="518"/>
    </location>
</feature>
<feature type="transmembrane region" description="Helical" evidence="10">
    <location>
        <begin position="44"/>
        <end position="66"/>
    </location>
</feature>
<evidence type="ECO:0000256" key="10">
    <source>
        <dbReference type="RuleBase" id="RU365067"/>
    </source>
</evidence>
<evidence type="ECO:0000256" key="7">
    <source>
        <dbReference type="ARBA" id="ARBA00023136"/>
    </source>
</evidence>
<organism evidence="11 12">
    <name type="scientific">Aspergillus ellipticus CBS 707.79</name>
    <dbReference type="NCBI Taxonomy" id="1448320"/>
    <lineage>
        <taxon>Eukaryota</taxon>
        <taxon>Fungi</taxon>
        <taxon>Dikarya</taxon>
        <taxon>Ascomycota</taxon>
        <taxon>Pezizomycotina</taxon>
        <taxon>Eurotiomycetes</taxon>
        <taxon>Eurotiomycetidae</taxon>
        <taxon>Eurotiales</taxon>
        <taxon>Aspergillaceae</taxon>
        <taxon>Aspergillus</taxon>
        <taxon>Aspergillus subgen. Circumdati</taxon>
    </lineage>
</organism>
<gene>
    <name evidence="11" type="ORF">BO71DRAFT_395868</name>
</gene>
<dbReference type="VEuPathDB" id="FungiDB:BO71DRAFT_395868"/>
<dbReference type="AlphaFoldDB" id="A0A319DJM5"/>
<keyword evidence="12" id="KW-1185">Reference proteome</keyword>
<evidence type="ECO:0000256" key="4">
    <source>
        <dbReference type="ARBA" id="ARBA00022692"/>
    </source>
</evidence>